<comment type="subcellular location">
    <subcellularLocation>
        <location evidence="1">Cell membrane</location>
        <topology evidence="1">Multi-pass membrane protein</topology>
    </subcellularLocation>
</comment>
<feature type="transmembrane region" description="Helical" evidence="7">
    <location>
        <begin position="134"/>
        <end position="155"/>
    </location>
</feature>
<feature type="transmembrane region" description="Helical" evidence="7">
    <location>
        <begin position="68"/>
        <end position="90"/>
    </location>
</feature>
<dbReference type="EMBL" id="QWKU01000001">
    <property type="protein sequence ID" value="RID94184.1"/>
    <property type="molecule type" value="Genomic_DNA"/>
</dbReference>
<dbReference type="InterPro" id="IPR058130">
    <property type="entry name" value="PEA_transf_C"/>
</dbReference>
<proteinExistence type="predicted"/>
<dbReference type="AlphaFoldDB" id="A0A1B3WD22"/>
<evidence type="ECO:0000259" key="8">
    <source>
        <dbReference type="Pfam" id="PF00884"/>
    </source>
</evidence>
<evidence type="ECO:0000313" key="11">
    <source>
        <dbReference type="Proteomes" id="UP000094757"/>
    </source>
</evidence>
<evidence type="ECO:0000313" key="10">
    <source>
        <dbReference type="EMBL" id="RID94184.1"/>
    </source>
</evidence>
<organism evidence="9 11">
    <name type="scientific">Dialister pneumosintes</name>
    <dbReference type="NCBI Taxonomy" id="39950"/>
    <lineage>
        <taxon>Bacteria</taxon>
        <taxon>Bacillati</taxon>
        <taxon>Bacillota</taxon>
        <taxon>Negativicutes</taxon>
        <taxon>Veillonellales</taxon>
        <taxon>Veillonellaceae</taxon>
        <taxon>Dialister</taxon>
    </lineage>
</organism>
<dbReference type="GO" id="GO:0005886">
    <property type="term" value="C:plasma membrane"/>
    <property type="evidence" value="ECO:0007669"/>
    <property type="project" value="UniProtKB-SubCell"/>
</dbReference>
<feature type="domain" description="Sulfatase N-terminal" evidence="8">
    <location>
        <begin position="292"/>
        <end position="574"/>
    </location>
</feature>
<evidence type="ECO:0000313" key="12">
    <source>
        <dbReference type="Proteomes" id="UP000266262"/>
    </source>
</evidence>
<dbReference type="GO" id="GO:0009244">
    <property type="term" value="P:lipopolysaccharide core region biosynthetic process"/>
    <property type="evidence" value="ECO:0007669"/>
    <property type="project" value="TreeGrafter"/>
</dbReference>
<dbReference type="Pfam" id="PF00884">
    <property type="entry name" value="Sulfatase"/>
    <property type="match status" value="1"/>
</dbReference>
<gene>
    <name evidence="9" type="ORF">BCB69_02015</name>
    <name evidence="10" type="ORF">DX915_01180</name>
</gene>
<dbReference type="STRING" id="39950.BCB69_02015"/>
<sequence>MKRFIADGDWKILWGICSIVPFGIAFFLNWIFGSSGGWEALSLIKLLLLFTQIGFITVYFLKRRLNQAVISLWGTVFCLWGLSMIVPVLATYTTVILNMTDTSMEMSTPLYLFLSCLSASWLLPGRWRMVSRIVWVIFILLYCLIQFTYIGYYIVAHSLISVNMMLAIAQTNIHEALSFISVNIPYTELTIAIVSLFLLGYIFFRAFGISIEEKNYKVSKRFKFILIALLLLNMGMTVFTFCQTRVAQVFAQSKETLQSFAEFQRILDSRRNMVIKDKELQQQLMHAPDGVYILIIGESETRDHMGVYGYERDNTPFQSQAIQDEHYTFFNHVYSSYTQTVQTLTYALSEKNQYNDIPLIQAYSIIDMARAAGFKTTWISNQSRFGIWDTPIGAIGSACDDQHWMNDYIGTGVQTKDYDDILIPELKKVDPNNRRQLIVLHLMGSHVSYWDRYPHNFYRYPIDQTKQRTKDQIMIDEYDNSVLFNDFVLEQIMDTAINYLHADQVIYFSDHGERVTEKPGHNADEFNFMMVHIPFWIYTSNEYQESHATLVQTMKRRREWLFTNDMLYDTLMGGMGLTAVKYDPTADFFSMDYDKNIDNVLTMYGNVWVSKDTQQLGENFKNP</sequence>
<dbReference type="Proteomes" id="UP000266262">
    <property type="component" value="Unassembled WGS sequence"/>
</dbReference>
<name>A0A1B3WD22_9FIRM</name>
<evidence type="ECO:0000256" key="1">
    <source>
        <dbReference type="ARBA" id="ARBA00004651"/>
    </source>
</evidence>
<dbReference type="SUPFAM" id="SSF53649">
    <property type="entry name" value="Alkaline phosphatase-like"/>
    <property type="match status" value="1"/>
</dbReference>
<keyword evidence="2" id="KW-1003">Cell membrane</keyword>
<accession>A0A1B3WD22</accession>
<dbReference type="Proteomes" id="UP000094757">
    <property type="component" value="Chromosome"/>
</dbReference>
<dbReference type="CDD" id="cd16017">
    <property type="entry name" value="LptA"/>
    <property type="match status" value="1"/>
</dbReference>
<reference evidence="9" key="2">
    <citation type="submission" date="2016-08" db="EMBL/GenBank/DDBJ databases">
        <authorList>
            <person name="Seilhamer J.J."/>
        </authorList>
    </citation>
    <scope>NUCLEOTIDE SEQUENCE [LARGE SCALE GENOMIC DNA]</scope>
    <source>
        <strain evidence="9">F0677</strain>
    </source>
</reference>
<dbReference type="InterPro" id="IPR040423">
    <property type="entry name" value="PEA_transferase"/>
</dbReference>
<dbReference type="KEGG" id="dpn:BCB69_02015"/>
<dbReference type="PANTHER" id="PTHR30443:SF0">
    <property type="entry name" value="PHOSPHOETHANOLAMINE TRANSFERASE EPTA"/>
    <property type="match status" value="1"/>
</dbReference>
<evidence type="ECO:0000256" key="7">
    <source>
        <dbReference type="SAM" id="Phobius"/>
    </source>
</evidence>
<evidence type="ECO:0000256" key="5">
    <source>
        <dbReference type="ARBA" id="ARBA00022989"/>
    </source>
</evidence>
<feature type="transmembrane region" description="Helical" evidence="7">
    <location>
        <begin position="12"/>
        <end position="32"/>
    </location>
</feature>
<evidence type="ECO:0000313" key="9">
    <source>
        <dbReference type="EMBL" id="AOH38857.1"/>
    </source>
</evidence>
<reference evidence="11" key="1">
    <citation type="submission" date="2016-08" db="EMBL/GenBank/DDBJ databases">
        <authorList>
            <person name="Holder M.E."/>
            <person name="Ajami N.J."/>
            <person name="Petrosino J.F."/>
        </authorList>
    </citation>
    <scope>NUCLEOTIDE SEQUENCE [LARGE SCALE GENOMIC DNA]</scope>
    <source>
        <strain evidence="11">F0677</strain>
    </source>
</reference>
<evidence type="ECO:0000256" key="4">
    <source>
        <dbReference type="ARBA" id="ARBA00022692"/>
    </source>
</evidence>
<feature type="transmembrane region" description="Helical" evidence="7">
    <location>
        <begin position="224"/>
        <end position="241"/>
    </location>
</feature>
<feature type="transmembrane region" description="Helical" evidence="7">
    <location>
        <begin position="38"/>
        <end position="61"/>
    </location>
</feature>
<keyword evidence="5 7" id="KW-1133">Transmembrane helix</keyword>
<dbReference type="EMBL" id="CP017037">
    <property type="protein sequence ID" value="AOH38857.1"/>
    <property type="molecule type" value="Genomic_DNA"/>
</dbReference>
<dbReference type="OrthoDB" id="9786870at2"/>
<protein>
    <submittedName>
        <fullName evidence="9">Arylsulfatase</fullName>
    </submittedName>
</protein>
<dbReference type="PANTHER" id="PTHR30443">
    <property type="entry name" value="INNER MEMBRANE PROTEIN"/>
    <property type="match status" value="1"/>
</dbReference>
<keyword evidence="3" id="KW-0808">Transferase</keyword>
<keyword evidence="4 7" id="KW-0812">Transmembrane</keyword>
<keyword evidence="6 7" id="KW-0472">Membrane</keyword>
<evidence type="ECO:0000256" key="3">
    <source>
        <dbReference type="ARBA" id="ARBA00022679"/>
    </source>
</evidence>
<dbReference type="GO" id="GO:0016776">
    <property type="term" value="F:phosphotransferase activity, phosphate group as acceptor"/>
    <property type="evidence" value="ECO:0007669"/>
    <property type="project" value="TreeGrafter"/>
</dbReference>
<reference evidence="10 12" key="3">
    <citation type="submission" date="2018-08" db="EMBL/GenBank/DDBJ databases">
        <title>Draft genome sequence of Dialister pneumosintes KCOM 1685.</title>
        <authorList>
            <person name="Kook J.-K."/>
            <person name="Park S.-N."/>
            <person name="Lim Y.K."/>
        </authorList>
    </citation>
    <scope>NUCLEOTIDE SEQUENCE [LARGE SCALE GENOMIC DNA]</scope>
    <source>
        <strain evidence="10 12">KCOM 1685</strain>
    </source>
</reference>
<dbReference type="InterPro" id="IPR000917">
    <property type="entry name" value="Sulfatase_N"/>
</dbReference>
<keyword evidence="12" id="KW-1185">Reference proteome</keyword>
<feature type="transmembrane region" description="Helical" evidence="7">
    <location>
        <begin position="184"/>
        <end position="204"/>
    </location>
</feature>
<dbReference type="Gene3D" id="3.40.720.10">
    <property type="entry name" value="Alkaline Phosphatase, subunit A"/>
    <property type="match status" value="1"/>
</dbReference>
<feature type="transmembrane region" description="Helical" evidence="7">
    <location>
        <begin position="110"/>
        <end position="127"/>
    </location>
</feature>
<evidence type="ECO:0000256" key="6">
    <source>
        <dbReference type="ARBA" id="ARBA00023136"/>
    </source>
</evidence>
<dbReference type="InterPro" id="IPR017850">
    <property type="entry name" value="Alkaline_phosphatase_core_sf"/>
</dbReference>
<evidence type="ECO:0000256" key="2">
    <source>
        <dbReference type="ARBA" id="ARBA00022475"/>
    </source>
</evidence>
<dbReference type="RefSeq" id="WP_022513441.1">
    <property type="nucleotide sequence ID" value="NZ_CP017037.1"/>
</dbReference>